<protein>
    <submittedName>
        <fullName evidence="2">Uncharacterized protein</fullName>
    </submittedName>
</protein>
<dbReference type="KEGG" id="ocn:CUC15_12455"/>
<organism evidence="2 3">
    <name type="scientific">Oceanobacillus zhaokaii</name>
    <dbReference type="NCBI Taxonomy" id="2052660"/>
    <lineage>
        <taxon>Bacteria</taxon>
        <taxon>Bacillati</taxon>
        <taxon>Bacillota</taxon>
        <taxon>Bacilli</taxon>
        <taxon>Bacillales</taxon>
        <taxon>Bacillaceae</taxon>
        <taxon>Oceanobacillus</taxon>
    </lineage>
</organism>
<feature type="transmembrane region" description="Helical" evidence="1">
    <location>
        <begin position="5"/>
        <end position="23"/>
    </location>
</feature>
<evidence type="ECO:0000313" key="3">
    <source>
        <dbReference type="Proteomes" id="UP000253908"/>
    </source>
</evidence>
<dbReference type="AlphaFoldDB" id="A0A345PI54"/>
<dbReference type="EMBL" id="CP024848">
    <property type="protein sequence ID" value="AXI09684.1"/>
    <property type="molecule type" value="Genomic_DNA"/>
</dbReference>
<keyword evidence="1" id="KW-0812">Transmembrane</keyword>
<evidence type="ECO:0000256" key="1">
    <source>
        <dbReference type="SAM" id="Phobius"/>
    </source>
</evidence>
<accession>A0A345PI54</accession>
<name>A0A345PI54_9BACI</name>
<sequence length="75" mass="8929">MKHYAILRLLLAAFFLYFAWPFIPNATSTLGFIFWGIWLFFLVLVVGANLATLLQMTRPPVMEQEELRRRQFDNY</sequence>
<dbReference type="Proteomes" id="UP000253908">
    <property type="component" value="Chromosome"/>
</dbReference>
<feature type="transmembrane region" description="Helical" evidence="1">
    <location>
        <begin position="29"/>
        <end position="54"/>
    </location>
</feature>
<keyword evidence="3" id="KW-1185">Reference proteome</keyword>
<gene>
    <name evidence="2" type="ORF">CUC15_12455</name>
</gene>
<dbReference type="OrthoDB" id="2721191at2"/>
<reference evidence="3" key="1">
    <citation type="submission" date="2017-11" db="EMBL/GenBank/DDBJ databases">
        <authorList>
            <person name="Zhu W."/>
        </authorList>
    </citation>
    <scope>NUCLEOTIDE SEQUENCE [LARGE SCALE GENOMIC DNA]</scope>
    <source>
        <strain evidence="3">160</strain>
    </source>
</reference>
<proteinExistence type="predicted"/>
<keyword evidence="1" id="KW-1133">Transmembrane helix</keyword>
<evidence type="ECO:0000313" key="2">
    <source>
        <dbReference type="EMBL" id="AXI09684.1"/>
    </source>
</evidence>
<dbReference type="RefSeq" id="WP_114916970.1">
    <property type="nucleotide sequence ID" value="NZ_CP024848.1"/>
</dbReference>
<keyword evidence="1" id="KW-0472">Membrane</keyword>